<dbReference type="CDD" id="cd04301">
    <property type="entry name" value="NAT_SF"/>
    <property type="match status" value="1"/>
</dbReference>
<dbReference type="PROSITE" id="PS50995">
    <property type="entry name" value="HTH_MARR_2"/>
    <property type="match status" value="1"/>
</dbReference>
<dbReference type="Proteomes" id="UP000023435">
    <property type="component" value="Unassembled WGS sequence"/>
</dbReference>
<dbReference type="SUPFAM" id="SSF46785">
    <property type="entry name" value="Winged helix' DNA-binding domain"/>
    <property type="match status" value="1"/>
</dbReference>
<comment type="caution">
    <text evidence="4">The sequence shown here is derived from an EMBL/GenBank/DDBJ whole genome shotgun (WGS) entry which is preliminary data.</text>
</comment>
<dbReference type="InterPro" id="IPR050769">
    <property type="entry name" value="NAT_camello-type"/>
</dbReference>
<dbReference type="Gene3D" id="3.40.630.30">
    <property type="match status" value="1"/>
</dbReference>
<sequence length="313" mass="35198">MATEIQTAQVDAVRAFNRFYTRRIGVLQEGLLDSPFTLTQGRVLFELAQREPVSARTIGDALGLDPGYLSRILLGFVNTGLVEKTRSAHDGRSFALSLTEAGRATFAGLDRTSHQATAELLAALPPLQRERLLRALGEAEQALSPPALPAAQRLLVRTHRIGDIGWAIERHARLYADEYGLNEEFEALVAGLFARFASEHDPRIERCWIAELDGERVGCVFVVRNQDDAQAAQLRCLLIDPRARGLGLGRRLVETCIEFAREAGYRRMMLWTNDVLVAARRIYERCGFVLTEEERHHSFGQDLVGQVWRREFD</sequence>
<evidence type="ECO:0000259" key="2">
    <source>
        <dbReference type="PROSITE" id="PS50995"/>
    </source>
</evidence>
<dbReference type="PANTHER" id="PTHR13947:SF37">
    <property type="entry name" value="LD18367P"/>
    <property type="match status" value="1"/>
</dbReference>
<evidence type="ECO:0000313" key="4">
    <source>
        <dbReference type="EMBL" id="KWS03543.1"/>
    </source>
</evidence>
<evidence type="ECO:0000313" key="5">
    <source>
        <dbReference type="Proteomes" id="UP000023435"/>
    </source>
</evidence>
<dbReference type="Pfam" id="PF00583">
    <property type="entry name" value="Acetyltransf_1"/>
    <property type="match status" value="1"/>
</dbReference>
<reference evidence="4 5" key="1">
    <citation type="journal article" date="2014" name="Genome Announc.">
        <title>Draft Genome Sequence of Lysobacter capsici AZ78, a Bacterium Antagonistic to Plant-Pathogenic Oomycetes.</title>
        <authorList>
            <person name="Puopolo G."/>
            <person name="Sonego P."/>
            <person name="Engelen K."/>
            <person name="Pertot I."/>
        </authorList>
    </citation>
    <scope>NUCLEOTIDE SEQUENCE [LARGE SCALE GENOMIC DNA]</scope>
    <source>
        <strain evidence="4 5">AZ78</strain>
    </source>
</reference>
<organism evidence="4 5">
    <name type="scientific">Lysobacter capsici AZ78</name>
    <dbReference type="NCBI Taxonomy" id="1444315"/>
    <lineage>
        <taxon>Bacteria</taxon>
        <taxon>Pseudomonadati</taxon>
        <taxon>Pseudomonadota</taxon>
        <taxon>Gammaproteobacteria</taxon>
        <taxon>Lysobacterales</taxon>
        <taxon>Lysobacteraceae</taxon>
        <taxon>Lysobacter</taxon>
    </lineage>
</organism>
<keyword evidence="1" id="KW-0808">Transferase</keyword>
<feature type="domain" description="HTH marR-type" evidence="2">
    <location>
        <begin position="2"/>
        <end position="141"/>
    </location>
</feature>
<proteinExistence type="predicted"/>
<dbReference type="InterPro" id="IPR036388">
    <property type="entry name" value="WH-like_DNA-bd_sf"/>
</dbReference>
<dbReference type="InterPro" id="IPR000182">
    <property type="entry name" value="GNAT_dom"/>
</dbReference>
<feature type="domain" description="N-acetyltransferase" evidence="3">
    <location>
        <begin position="154"/>
        <end position="313"/>
    </location>
</feature>
<evidence type="ECO:0000259" key="3">
    <source>
        <dbReference type="PROSITE" id="PS51186"/>
    </source>
</evidence>
<dbReference type="InterPro" id="IPR036390">
    <property type="entry name" value="WH_DNA-bd_sf"/>
</dbReference>
<dbReference type="Gene3D" id="1.10.10.10">
    <property type="entry name" value="Winged helix-like DNA-binding domain superfamily/Winged helix DNA-binding domain"/>
    <property type="match status" value="1"/>
</dbReference>
<evidence type="ECO:0000256" key="1">
    <source>
        <dbReference type="ARBA" id="ARBA00022679"/>
    </source>
</evidence>
<name>A0A120AFU4_9GAMM</name>
<keyword evidence="5" id="KW-1185">Reference proteome</keyword>
<dbReference type="GO" id="GO:0008080">
    <property type="term" value="F:N-acetyltransferase activity"/>
    <property type="evidence" value="ECO:0007669"/>
    <property type="project" value="InterPro"/>
</dbReference>
<dbReference type="EMBL" id="JAJA02000001">
    <property type="protein sequence ID" value="KWS03543.1"/>
    <property type="molecule type" value="Genomic_DNA"/>
</dbReference>
<protein>
    <submittedName>
        <fullName evidence="4">Acetyltransferase, GNAT family</fullName>
    </submittedName>
</protein>
<gene>
    <name evidence="4" type="ORF">AZ78_1091</name>
</gene>
<dbReference type="GO" id="GO:0003700">
    <property type="term" value="F:DNA-binding transcription factor activity"/>
    <property type="evidence" value="ECO:0007669"/>
    <property type="project" value="InterPro"/>
</dbReference>
<dbReference type="PANTHER" id="PTHR13947">
    <property type="entry name" value="GNAT FAMILY N-ACETYLTRANSFERASE"/>
    <property type="match status" value="1"/>
</dbReference>
<dbReference type="InterPro" id="IPR016181">
    <property type="entry name" value="Acyl_CoA_acyltransferase"/>
</dbReference>
<dbReference type="RefSeq" id="WP_036111522.1">
    <property type="nucleotide sequence ID" value="NZ_JAJA02000001.1"/>
</dbReference>
<dbReference type="OrthoDB" id="273614at2"/>
<dbReference type="AlphaFoldDB" id="A0A120AFU4"/>
<accession>A0A120AFU4</accession>
<dbReference type="Pfam" id="PF12802">
    <property type="entry name" value="MarR_2"/>
    <property type="match status" value="1"/>
</dbReference>
<dbReference type="SUPFAM" id="SSF55729">
    <property type="entry name" value="Acyl-CoA N-acyltransferases (Nat)"/>
    <property type="match status" value="1"/>
</dbReference>
<dbReference type="InterPro" id="IPR000835">
    <property type="entry name" value="HTH_MarR-typ"/>
</dbReference>
<dbReference type="PROSITE" id="PS51186">
    <property type="entry name" value="GNAT"/>
    <property type="match status" value="1"/>
</dbReference>
<dbReference type="SMART" id="SM00347">
    <property type="entry name" value="HTH_MARR"/>
    <property type="match status" value="1"/>
</dbReference>